<dbReference type="SUPFAM" id="SSF56784">
    <property type="entry name" value="HAD-like"/>
    <property type="match status" value="1"/>
</dbReference>
<dbReference type="CDD" id="cd07535">
    <property type="entry name" value="HAD_VSP"/>
    <property type="match status" value="1"/>
</dbReference>
<evidence type="ECO:0000256" key="2">
    <source>
        <dbReference type="ARBA" id="ARBA00023180"/>
    </source>
</evidence>
<dbReference type="GO" id="GO:0045735">
    <property type="term" value="F:nutrient reservoir activity"/>
    <property type="evidence" value="ECO:0007669"/>
    <property type="project" value="UniProtKB-UniRule"/>
</dbReference>
<organism evidence="5 6">
    <name type="scientific">Erythroxylum novogranatense</name>
    <dbReference type="NCBI Taxonomy" id="1862640"/>
    <lineage>
        <taxon>Eukaryota</taxon>
        <taxon>Viridiplantae</taxon>
        <taxon>Streptophyta</taxon>
        <taxon>Embryophyta</taxon>
        <taxon>Tracheophyta</taxon>
        <taxon>Spermatophyta</taxon>
        <taxon>Magnoliopsida</taxon>
        <taxon>eudicotyledons</taxon>
        <taxon>Gunneridae</taxon>
        <taxon>Pentapetalae</taxon>
        <taxon>rosids</taxon>
        <taxon>fabids</taxon>
        <taxon>Malpighiales</taxon>
        <taxon>Erythroxylaceae</taxon>
        <taxon>Erythroxylum</taxon>
    </lineage>
</organism>
<dbReference type="InterPro" id="IPR036412">
    <property type="entry name" value="HAD-like_sf"/>
</dbReference>
<evidence type="ECO:0000256" key="3">
    <source>
        <dbReference type="PIRNR" id="PIRNR002674"/>
    </source>
</evidence>
<dbReference type="Gene3D" id="3.40.50.1000">
    <property type="entry name" value="HAD superfamily/HAD-like"/>
    <property type="match status" value="1"/>
</dbReference>
<dbReference type="AlphaFoldDB" id="A0AAV8TKL2"/>
<dbReference type="GO" id="GO:0003993">
    <property type="term" value="F:acid phosphatase activity"/>
    <property type="evidence" value="ECO:0007669"/>
    <property type="project" value="InterPro"/>
</dbReference>
<evidence type="ECO:0000256" key="4">
    <source>
        <dbReference type="SAM" id="SignalP"/>
    </source>
</evidence>
<evidence type="ECO:0008006" key="7">
    <source>
        <dbReference type="Google" id="ProtNLM"/>
    </source>
</evidence>
<keyword evidence="2" id="KW-0325">Glycoprotein</keyword>
<evidence type="ECO:0000313" key="5">
    <source>
        <dbReference type="EMBL" id="KAJ8766704.1"/>
    </source>
</evidence>
<dbReference type="PANTHER" id="PTHR31284:SF10">
    <property type="entry name" value="ACID PHOSPHATASE-LIKE PROTEIN"/>
    <property type="match status" value="1"/>
</dbReference>
<evidence type="ECO:0000256" key="1">
    <source>
        <dbReference type="ARBA" id="ARBA00022729"/>
    </source>
</evidence>
<accession>A0AAV8TKL2</accession>
<comment type="caution">
    <text evidence="5">The sequence shown here is derived from an EMBL/GenBank/DDBJ whole genome shotgun (WGS) entry which is preliminary data.</text>
</comment>
<dbReference type="PIRSF" id="PIRSF002674">
    <property type="entry name" value="VSP"/>
    <property type="match status" value="1"/>
</dbReference>
<dbReference type="Proteomes" id="UP001159364">
    <property type="component" value="Linkage Group LG04"/>
</dbReference>
<proteinExistence type="inferred from homology"/>
<dbReference type="InterPro" id="IPR023214">
    <property type="entry name" value="HAD_sf"/>
</dbReference>
<keyword evidence="3" id="KW-0758">Storage protein</keyword>
<evidence type="ECO:0000313" key="6">
    <source>
        <dbReference type="Proteomes" id="UP001159364"/>
    </source>
</evidence>
<sequence>MAAFQSLLLSLLLFCLIYEAVSQSVLRFPSYRNDDDLFCGSWRLSVETNNAGNWMSVPSRCWSYVEEYMNGGKYFSDSEIAASDSLAFAQSIEIGDNGKDAWIFDIDETLVSNLPYYQLHGYGSENFDEFSFNKWVELGQAPALPASLKLYKKVKQMGFKVFLLTGRSEYQRSATVKNLVSAGYSDWERLILRGISDEGESATVFKSKKRSELVEEGYRIHGNSGDQWSDLLGFAVAERSFKLPNPIYFIP</sequence>
<dbReference type="PANTHER" id="PTHR31284">
    <property type="entry name" value="ACID PHOSPHATASE-LIKE PROTEIN"/>
    <property type="match status" value="1"/>
</dbReference>
<dbReference type="Pfam" id="PF03767">
    <property type="entry name" value="Acid_phosphat_B"/>
    <property type="match status" value="1"/>
</dbReference>
<protein>
    <recommendedName>
        <fullName evidence="7">Acid phosphatase 1</fullName>
    </recommendedName>
</protein>
<comment type="similarity">
    <text evidence="3">Belongs to the APS1/VSP family.</text>
</comment>
<feature type="signal peptide" evidence="4">
    <location>
        <begin position="1"/>
        <end position="22"/>
    </location>
</feature>
<name>A0AAV8TKL2_9ROSI</name>
<keyword evidence="1 4" id="KW-0732">Signal</keyword>
<dbReference type="InterPro" id="IPR005519">
    <property type="entry name" value="Acid_phosphat_B-like"/>
</dbReference>
<dbReference type="EMBL" id="JAIWQS010000004">
    <property type="protein sequence ID" value="KAJ8766704.1"/>
    <property type="molecule type" value="Genomic_DNA"/>
</dbReference>
<dbReference type="InterPro" id="IPR010028">
    <property type="entry name" value="Acid_phosphatase_pln"/>
</dbReference>
<dbReference type="NCBIfam" id="TIGR01675">
    <property type="entry name" value="plant-AP"/>
    <property type="match status" value="1"/>
</dbReference>
<feature type="chain" id="PRO_5043631004" description="Acid phosphatase 1" evidence="4">
    <location>
        <begin position="23"/>
        <end position="251"/>
    </location>
</feature>
<gene>
    <name evidence="5" type="ORF">K2173_005315</name>
</gene>
<comment type="function">
    <text evidence="3">May function as somatic storage protein during early seedling development.</text>
</comment>
<reference evidence="5 6" key="1">
    <citation type="submission" date="2021-09" db="EMBL/GenBank/DDBJ databases">
        <title>Genomic insights and catalytic innovation underlie evolution of tropane alkaloids biosynthesis.</title>
        <authorList>
            <person name="Wang Y.-J."/>
            <person name="Tian T."/>
            <person name="Huang J.-P."/>
            <person name="Huang S.-X."/>
        </authorList>
    </citation>
    <scope>NUCLEOTIDE SEQUENCE [LARGE SCALE GENOMIC DNA]</scope>
    <source>
        <strain evidence="5">KIB-2018</strain>
        <tissue evidence="5">Leaf</tissue>
    </source>
</reference>
<dbReference type="InterPro" id="IPR014403">
    <property type="entry name" value="APS1/VSP"/>
</dbReference>
<keyword evidence="6" id="KW-1185">Reference proteome</keyword>